<dbReference type="RefSeq" id="WP_170177739.1">
    <property type="nucleotide sequence ID" value="NZ_QTTT01000001.1"/>
</dbReference>
<dbReference type="SUPFAM" id="SSF53474">
    <property type="entry name" value="alpha/beta-Hydrolases"/>
    <property type="match status" value="1"/>
</dbReference>
<evidence type="ECO:0000256" key="2">
    <source>
        <dbReference type="SAM" id="SignalP"/>
    </source>
</evidence>
<feature type="region of interest" description="Disordered" evidence="1">
    <location>
        <begin position="204"/>
        <end position="243"/>
    </location>
</feature>
<gene>
    <name evidence="3" type="ORF">DFJ69_4453</name>
</gene>
<keyword evidence="3" id="KW-0378">Hydrolase</keyword>
<evidence type="ECO:0000256" key="1">
    <source>
        <dbReference type="SAM" id="MobiDB-lite"/>
    </source>
</evidence>
<dbReference type="Gene3D" id="3.40.50.1820">
    <property type="entry name" value="alpha/beta hydrolase"/>
    <property type="match status" value="1"/>
</dbReference>
<dbReference type="Pfam" id="PF00756">
    <property type="entry name" value="Esterase"/>
    <property type="match status" value="1"/>
</dbReference>
<dbReference type="InterPro" id="IPR029058">
    <property type="entry name" value="AB_hydrolase_fold"/>
</dbReference>
<accession>A0A3D9T133</accession>
<reference evidence="3 4" key="1">
    <citation type="submission" date="2018-08" db="EMBL/GenBank/DDBJ databases">
        <title>Sequencing the genomes of 1000 actinobacteria strains.</title>
        <authorList>
            <person name="Klenk H.-P."/>
        </authorList>
    </citation>
    <scope>NUCLEOTIDE SEQUENCE [LARGE SCALE GENOMIC DNA]</scope>
    <source>
        <strain evidence="3 4">DSM 43927</strain>
    </source>
</reference>
<evidence type="ECO:0000313" key="4">
    <source>
        <dbReference type="Proteomes" id="UP000256661"/>
    </source>
</evidence>
<protein>
    <submittedName>
        <fullName evidence="3">S-formylglutathione hydrolase FrmB</fullName>
    </submittedName>
</protein>
<sequence length="368" mass="39439">MNWSRRAKTFVGVCASAPVLALAPALPSVPAPAATADGATVVQEVQVNARTFDFKVSSPALGSQQKWVRLYVPPGWTPTAGGATWPTLWMLHGGFANHHAWEAEGEGRLREMTQGKNVIVVMPETTYCSSYTNWRNDAQGEPPQWEKYLIEDVDQILRARYHASTDRAIGGISMGGIGSFGLPQRNPGFFKAAASYSGNLDPMHDHPITKAADNLGPNDPPKRDKRGGGCTLSDVPSAPWEDDPQSGLVPIWGRAQDTVDPDGAGPRLSGHDYWKRHNPVSWPQSLAGIPLYMAVGDTGNSLENLVKVQADAMHAALNGAGVPVTYKKTNTLPIPSGWDTCTGGHDYACWNPAIKDSLPTLLGAIGVS</sequence>
<keyword evidence="2" id="KW-0732">Signal</keyword>
<dbReference type="InterPro" id="IPR050583">
    <property type="entry name" value="Mycobacterial_A85_antigen"/>
</dbReference>
<dbReference type="PANTHER" id="PTHR48098:SF1">
    <property type="entry name" value="DIACYLGLYCEROL ACYLTRANSFERASE_MYCOLYLTRANSFERASE AG85A"/>
    <property type="match status" value="1"/>
</dbReference>
<dbReference type="GO" id="GO:0016787">
    <property type="term" value="F:hydrolase activity"/>
    <property type="evidence" value="ECO:0007669"/>
    <property type="project" value="UniProtKB-KW"/>
</dbReference>
<dbReference type="PANTHER" id="PTHR48098">
    <property type="entry name" value="ENTEROCHELIN ESTERASE-RELATED"/>
    <property type="match status" value="1"/>
</dbReference>
<dbReference type="EMBL" id="QTTT01000001">
    <property type="protein sequence ID" value="REE98955.1"/>
    <property type="molecule type" value="Genomic_DNA"/>
</dbReference>
<feature type="signal peptide" evidence="2">
    <location>
        <begin position="1"/>
        <end position="33"/>
    </location>
</feature>
<keyword evidence="4" id="KW-1185">Reference proteome</keyword>
<dbReference type="InterPro" id="IPR000801">
    <property type="entry name" value="Esterase-like"/>
</dbReference>
<evidence type="ECO:0000313" key="3">
    <source>
        <dbReference type="EMBL" id="REE98955.1"/>
    </source>
</evidence>
<name>A0A3D9T133_9ACTN</name>
<dbReference type="GO" id="GO:0016747">
    <property type="term" value="F:acyltransferase activity, transferring groups other than amino-acyl groups"/>
    <property type="evidence" value="ECO:0007669"/>
    <property type="project" value="TreeGrafter"/>
</dbReference>
<organism evidence="3 4">
    <name type="scientific">Thermomonospora umbrina</name>
    <dbReference type="NCBI Taxonomy" id="111806"/>
    <lineage>
        <taxon>Bacteria</taxon>
        <taxon>Bacillati</taxon>
        <taxon>Actinomycetota</taxon>
        <taxon>Actinomycetes</taxon>
        <taxon>Streptosporangiales</taxon>
        <taxon>Thermomonosporaceae</taxon>
        <taxon>Thermomonospora</taxon>
    </lineage>
</organism>
<proteinExistence type="predicted"/>
<feature type="chain" id="PRO_5017564706" evidence="2">
    <location>
        <begin position="34"/>
        <end position="368"/>
    </location>
</feature>
<comment type="caution">
    <text evidence="3">The sequence shown here is derived from an EMBL/GenBank/DDBJ whole genome shotgun (WGS) entry which is preliminary data.</text>
</comment>
<dbReference type="Proteomes" id="UP000256661">
    <property type="component" value="Unassembled WGS sequence"/>
</dbReference>
<dbReference type="AlphaFoldDB" id="A0A3D9T133"/>